<protein>
    <submittedName>
        <fullName evidence="1">YkgJ family cysteine cluster protein</fullName>
    </submittedName>
</protein>
<accession>A0ABS5SB65</accession>
<reference evidence="1 2" key="1">
    <citation type="submission" date="2021-05" db="EMBL/GenBank/DDBJ databases">
        <title>The draft genome of Geobacter luticola JCM 17780.</title>
        <authorList>
            <person name="Xu Z."/>
            <person name="Masuda Y."/>
            <person name="Itoh H."/>
            <person name="Senoo K."/>
        </authorList>
    </citation>
    <scope>NUCLEOTIDE SEQUENCE [LARGE SCALE GENOMIC DNA]</scope>
    <source>
        <strain evidence="1 2">JCM 17780</strain>
    </source>
</reference>
<evidence type="ECO:0000313" key="2">
    <source>
        <dbReference type="Proteomes" id="UP000756860"/>
    </source>
</evidence>
<dbReference type="Proteomes" id="UP000756860">
    <property type="component" value="Unassembled WGS sequence"/>
</dbReference>
<gene>
    <name evidence="1" type="ORF">KI810_06060</name>
</gene>
<dbReference type="RefSeq" id="WP_214174544.1">
    <property type="nucleotide sequence ID" value="NZ_JAHCVK010000001.1"/>
</dbReference>
<evidence type="ECO:0000313" key="1">
    <source>
        <dbReference type="EMBL" id="MBT0652612.1"/>
    </source>
</evidence>
<dbReference type="Pfam" id="PF03692">
    <property type="entry name" value="CxxCxxCC"/>
    <property type="match status" value="1"/>
</dbReference>
<dbReference type="EMBL" id="JAHCVK010000001">
    <property type="protein sequence ID" value="MBT0652612.1"/>
    <property type="molecule type" value="Genomic_DNA"/>
</dbReference>
<dbReference type="InterPro" id="IPR005358">
    <property type="entry name" value="Puta_zinc/iron-chelating_dom"/>
</dbReference>
<organism evidence="1 2">
    <name type="scientific">Geomobilimonas luticola</name>
    <dbReference type="NCBI Taxonomy" id="1114878"/>
    <lineage>
        <taxon>Bacteria</taxon>
        <taxon>Pseudomonadati</taxon>
        <taxon>Thermodesulfobacteriota</taxon>
        <taxon>Desulfuromonadia</taxon>
        <taxon>Geobacterales</taxon>
        <taxon>Geobacteraceae</taxon>
        <taxon>Geomobilimonas</taxon>
    </lineage>
</organism>
<proteinExistence type="predicted"/>
<keyword evidence="2" id="KW-1185">Reference proteome</keyword>
<comment type="caution">
    <text evidence="1">The sequence shown here is derived from an EMBL/GenBank/DDBJ whole genome shotgun (WGS) entry which is preliminary data.</text>
</comment>
<sequence length="190" mass="21815">MIANQNEVEASQLTAKETVNKIERLMPPSLKDKEEQFAYTFARHNGNTYSKLQYLYDFMGDVYGFVGNHVPCKKGCNHCCHIPVSISELEVEYIIKLTNIKRPKVTSLVNVDKGPCPFLKKGACAIYKVRPFVCRRHVMLDETAKWCHVDVCDKITLTQLTFSEIDKFYELLLHASGKNTRLDIREAFGY</sequence>
<name>A0ABS5SB65_9BACT</name>